<feature type="domain" description="NTR" evidence="8">
    <location>
        <begin position="18"/>
        <end position="168"/>
    </location>
</feature>
<proteinExistence type="predicted"/>
<dbReference type="PANTHER" id="PTHR11844">
    <property type="entry name" value="METALLOPROTEASE INHIBITOR"/>
    <property type="match status" value="1"/>
</dbReference>
<feature type="disulfide bond" evidence="5">
    <location>
        <begin position="23"/>
        <end position="104"/>
    </location>
</feature>
<dbReference type="PROSITE" id="PS50189">
    <property type="entry name" value="NTR"/>
    <property type="match status" value="1"/>
</dbReference>
<dbReference type="InterPro" id="IPR001820">
    <property type="entry name" value="TIMP"/>
</dbReference>
<accession>A0A9D4FV63</accession>
<dbReference type="Gene3D" id="2.40.50.120">
    <property type="match status" value="1"/>
</dbReference>
<evidence type="ECO:0000313" key="10">
    <source>
        <dbReference type="Proteomes" id="UP000828390"/>
    </source>
</evidence>
<dbReference type="AlphaFoldDB" id="A0A9D4FV63"/>
<dbReference type="GO" id="GO:0002020">
    <property type="term" value="F:protease binding"/>
    <property type="evidence" value="ECO:0007669"/>
    <property type="project" value="TreeGrafter"/>
</dbReference>
<comment type="subcellular location">
    <subcellularLocation>
        <location evidence="1">Secreted</location>
    </subcellularLocation>
</comment>
<reference evidence="9" key="2">
    <citation type="submission" date="2020-11" db="EMBL/GenBank/DDBJ databases">
        <authorList>
            <person name="McCartney M.A."/>
            <person name="Auch B."/>
            <person name="Kono T."/>
            <person name="Mallez S."/>
            <person name="Becker A."/>
            <person name="Gohl D.M."/>
            <person name="Silverstein K.A.T."/>
            <person name="Koren S."/>
            <person name="Bechman K.B."/>
            <person name="Herman A."/>
            <person name="Abrahante J.E."/>
            <person name="Garbe J."/>
        </authorList>
    </citation>
    <scope>NUCLEOTIDE SEQUENCE</scope>
    <source>
        <strain evidence="9">Duluth1</strain>
        <tissue evidence="9">Whole animal</tissue>
    </source>
</reference>
<keyword evidence="4" id="KW-0479">Metal-binding</keyword>
<reference evidence="9" key="1">
    <citation type="journal article" date="2019" name="bioRxiv">
        <title>The Genome of the Zebra Mussel, Dreissena polymorpha: A Resource for Invasive Species Research.</title>
        <authorList>
            <person name="McCartney M.A."/>
            <person name="Auch B."/>
            <person name="Kono T."/>
            <person name="Mallez S."/>
            <person name="Zhang Y."/>
            <person name="Obille A."/>
            <person name="Becker A."/>
            <person name="Abrahante J.E."/>
            <person name="Garbe J."/>
            <person name="Badalamenti J.P."/>
            <person name="Herman A."/>
            <person name="Mangelson H."/>
            <person name="Liachko I."/>
            <person name="Sullivan S."/>
            <person name="Sone E.D."/>
            <person name="Koren S."/>
            <person name="Silverstein K.A.T."/>
            <person name="Beckman K.B."/>
            <person name="Gohl D.M."/>
        </authorList>
    </citation>
    <scope>NUCLEOTIDE SEQUENCE</scope>
    <source>
        <strain evidence="9">Duluth1</strain>
        <tissue evidence="9">Whole animal</tissue>
    </source>
</reference>
<dbReference type="GO" id="GO:0051045">
    <property type="term" value="P:negative regulation of membrane protein ectodomain proteolysis"/>
    <property type="evidence" value="ECO:0007669"/>
    <property type="project" value="TreeGrafter"/>
</dbReference>
<dbReference type="InterPro" id="IPR001134">
    <property type="entry name" value="Netrin_domain"/>
</dbReference>
<dbReference type="GO" id="GO:0046872">
    <property type="term" value="F:metal ion binding"/>
    <property type="evidence" value="ECO:0007669"/>
    <property type="project" value="UniProtKB-KW"/>
</dbReference>
<keyword evidence="3 5" id="KW-1015">Disulfide bond</keyword>
<dbReference type="GO" id="GO:0005615">
    <property type="term" value="C:extracellular space"/>
    <property type="evidence" value="ECO:0007669"/>
    <property type="project" value="TreeGrafter"/>
</dbReference>
<sequence>MLAGKLLLVAMVTVLQICESNACTCGYRTPEEHYCDSEYVLKVRVLSEKGPLLPEWAESMDPWWRDYYAVYEYNVDVTANYKPRTELKSVQRVIHTSANAPSLCGYRLLPGSTYLSMGSFVTESIGQTTKVLTTGICDFNRVLRSKPNEADMQVARWLNFLNDDTFSCHGDIPFDELAPNNAGSRQVQPVVFDPVPRIPDSTIIRLTDTGRSLPVAPAGTGHSADRRT</sequence>
<dbReference type="PANTHER" id="PTHR11844:SF33">
    <property type="entry name" value="TISSUE INHIBITOR OF METALLOPROTEINASE"/>
    <property type="match status" value="1"/>
</dbReference>
<comment type="caution">
    <text evidence="9">The sequence shown here is derived from an EMBL/GenBank/DDBJ whole genome shotgun (WGS) entry which is preliminary data.</text>
</comment>
<feature type="chain" id="PRO_5038646454" description="NTR domain-containing protein" evidence="7">
    <location>
        <begin position="23"/>
        <end position="228"/>
    </location>
</feature>
<evidence type="ECO:0000256" key="2">
    <source>
        <dbReference type="ARBA" id="ARBA00022525"/>
    </source>
</evidence>
<evidence type="ECO:0000259" key="8">
    <source>
        <dbReference type="PROSITE" id="PS50189"/>
    </source>
</evidence>
<keyword evidence="7" id="KW-0732">Signal</keyword>
<dbReference type="Pfam" id="PF00965">
    <property type="entry name" value="TIMP"/>
    <property type="match status" value="1"/>
</dbReference>
<evidence type="ECO:0000256" key="4">
    <source>
        <dbReference type="PIRSR" id="PIRSR601820-1"/>
    </source>
</evidence>
<dbReference type="EMBL" id="JAIWYP010000006">
    <property type="protein sequence ID" value="KAH3805122.1"/>
    <property type="molecule type" value="Genomic_DNA"/>
</dbReference>
<evidence type="ECO:0000256" key="3">
    <source>
        <dbReference type="ARBA" id="ARBA00023157"/>
    </source>
</evidence>
<feature type="region of interest" description="Disordered" evidence="6">
    <location>
        <begin position="209"/>
        <end position="228"/>
    </location>
</feature>
<keyword evidence="2" id="KW-0964">Secreted</keyword>
<protein>
    <recommendedName>
        <fullName evidence="8">NTR domain-containing protein</fullName>
    </recommendedName>
</protein>
<organism evidence="9 10">
    <name type="scientific">Dreissena polymorpha</name>
    <name type="common">Zebra mussel</name>
    <name type="synonym">Mytilus polymorpha</name>
    <dbReference type="NCBI Taxonomy" id="45954"/>
    <lineage>
        <taxon>Eukaryota</taxon>
        <taxon>Metazoa</taxon>
        <taxon>Spiralia</taxon>
        <taxon>Lophotrochozoa</taxon>
        <taxon>Mollusca</taxon>
        <taxon>Bivalvia</taxon>
        <taxon>Autobranchia</taxon>
        <taxon>Heteroconchia</taxon>
        <taxon>Euheterodonta</taxon>
        <taxon>Imparidentia</taxon>
        <taxon>Neoheterodontei</taxon>
        <taxon>Myida</taxon>
        <taxon>Dreissenoidea</taxon>
        <taxon>Dreissenidae</taxon>
        <taxon>Dreissena</taxon>
    </lineage>
</organism>
<evidence type="ECO:0000256" key="5">
    <source>
        <dbReference type="PIRSR" id="PIRSR601820-3"/>
    </source>
</evidence>
<dbReference type="SUPFAM" id="SSF50242">
    <property type="entry name" value="TIMP-like"/>
    <property type="match status" value="1"/>
</dbReference>
<dbReference type="InterPro" id="IPR008993">
    <property type="entry name" value="TIMP-like_OB-fold"/>
</dbReference>
<evidence type="ECO:0000313" key="9">
    <source>
        <dbReference type="EMBL" id="KAH3805122.1"/>
    </source>
</evidence>
<keyword evidence="10" id="KW-1185">Reference proteome</keyword>
<feature type="binding site" evidence="4">
    <location>
        <position position="23"/>
    </location>
    <ligand>
        <name>Zn(2+)</name>
        <dbReference type="ChEBI" id="CHEBI:29105"/>
        <note>ligand shared with metalloproteinase partner</note>
    </ligand>
</feature>
<feature type="disulfide bond" evidence="5">
    <location>
        <begin position="25"/>
        <end position="137"/>
    </location>
</feature>
<name>A0A9D4FV63_DREPO</name>
<keyword evidence="4" id="KW-0862">Zinc</keyword>
<gene>
    <name evidence="9" type="ORF">DPMN_133419</name>
</gene>
<dbReference type="Proteomes" id="UP000828390">
    <property type="component" value="Unassembled WGS sequence"/>
</dbReference>
<feature type="signal peptide" evidence="7">
    <location>
        <begin position="1"/>
        <end position="22"/>
    </location>
</feature>
<evidence type="ECO:0000256" key="6">
    <source>
        <dbReference type="SAM" id="MobiDB-lite"/>
    </source>
</evidence>
<dbReference type="GO" id="GO:0008191">
    <property type="term" value="F:metalloendopeptidase inhibitor activity"/>
    <property type="evidence" value="ECO:0007669"/>
    <property type="project" value="InterPro"/>
</dbReference>
<evidence type="ECO:0000256" key="1">
    <source>
        <dbReference type="ARBA" id="ARBA00004613"/>
    </source>
</evidence>
<evidence type="ECO:0000256" key="7">
    <source>
        <dbReference type="SAM" id="SignalP"/>
    </source>
</evidence>
<dbReference type="GO" id="GO:0031012">
    <property type="term" value="C:extracellular matrix"/>
    <property type="evidence" value="ECO:0007669"/>
    <property type="project" value="TreeGrafter"/>
</dbReference>